<gene>
    <name evidence="8" type="ORF">ENL21_07955</name>
</gene>
<proteinExistence type="inferred from homology"/>
<evidence type="ECO:0000256" key="3">
    <source>
        <dbReference type="ARBA" id="ARBA00022692"/>
    </source>
</evidence>
<evidence type="ECO:0000256" key="7">
    <source>
        <dbReference type="SAM" id="Phobius"/>
    </source>
</evidence>
<dbReference type="Pfam" id="PF00950">
    <property type="entry name" value="ABC-3"/>
    <property type="match status" value="1"/>
</dbReference>
<comment type="caution">
    <text evidence="8">The sequence shown here is derived from an EMBL/GenBank/DDBJ whole genome shotgun (WGS) entry which is preliminary data.</text>
</comment>
<dbReference type="AlphaFoldDB" id="A0A7V5H4H4"/>
<dbReference type="InterPro" id="IPR037294">
    <property type="entry name" value="ABC_BtuC-like"/>
</dbReference>
<feature type="transmembrane region" description="Helical" evidence="7">
    <location>
        <begin position="24"/>
        <end position="41"/>
    </location>
</feature>
<dbReference type="GO" id="GO:0010043">
    <property type="term" value="P:response to zinc ion"/>
    <property type="evidence" value="ECO:0007669"/>
    <property type="project" value="TreeGrafter"/>
</dbReference>
<dbReference type="EMBL" id="DRTD01000595">
    <property type="protein sequence ID" value="HHE55701.1"/>
    <property type="molecule type" value="Genomic_DNA"/>
</dbReference>
<feature type="transmembrane region" description="Helical" evidence="7">
    <location>
        <begin position="181"/>
        <end position="201"/>
    </location>
</feature>
<dbReference type="Gene3D" id="1.10.3470.10">
    <property type="entry name" value="ABC transporter involved in vitamin B12 uptake, BtuC"/>
    <property type="match status" value="1"/>
</dbReference>
<dbReference type="SUPFAM" id="SSF81345">
    <property type="entry name" value="ABC transporter involved in vitamin B12 uptake, BtuC"/>
    <property type="match status" value="1"/>
</dbReference>
<dbReference type="GO" id="GO:0043190">
    <property type="term" value="C:ATP-binding cassette (ABC) transporter complex"/>
    <property type="evidence" value="ECO:0007669"/>
    <property type="project" value="InterPro"/>
</dbReference>
<feature type="transmembrane region" description="Helical" evidence="7">
    <location>
        <begin position="213"/>
        <end position="234"/>
    </location>
</feature>
<keyword evidence="4 7" id="KW-1133">Transmembrane helix</keyword>
<evidence type="ECO:0000256" key="4">
    <source>
        <dbReference type="ARBA" id="ARBA00022989"/>
    </source>
</evidence>
<name>A0A7V5H4H4_CALAY</name>
<keyword evidence="5 7" id="KW-0472">Membrane</keyword>
<dbReference type="InterPro" id="IPR001626">
    <property type="entry name" value="ABC_TroCD"/>
</dbReference>
<evidence type="ECO:0000256" key="5">
    <source>
        <dbReference type="ARBA" id="ARBA00023136"/>
    </source>
</evidence>
<organism evidence="8">
    <name type="scientific">Caldithrix abyssi</name>
    <dbReference type="NCBI Taxonomy" id="187145"/>
    <lineage>
        <taxon>Bacteria</taxon>
        <taxon>Pseudomonadati</taxon>
        <taxon>Calditrichota</taxon>
        <taxon>Calditrichia</taxon>
        <taxon>Calditrichales</taxon>
        <taxon>Calditrichaceae</taxon>
        <taxon>Caldithrix</taxon>
    </lineage>
</organism>
<dbReference type="PANTHER" id="PTHR30477:SF19">
    <property type="entry name" value="METAL ABC TRANSPORTER PERMEASE"/>
    <property type="match status" value="1"/>
</dbReference>
<evidence type="ECO:0000313" key="8">
    <source>
        <dbReference type="EMBL" id="HHE55701.1"/>
    </source>
</evidence>
<evidence type="ECO:0000256" key="2">
    <source>
        <dbReference type="ARBA" id="ARBA00008034"/>
    </source>
</evidence>
<accession>A0A7V5H4H4</accession>
<protein>
    <submittedName>
        <fullName evidence="8">Metal ABC transporter permease</fullName>
    </submittedName>
</protein>
<keyword evidence="6" id="KW-0813">Transport</keyword>
<feature type="transmembrane region" description="Helical" evidence="7">
    <location>
        <begin position="130"/>
        <end position="147"/>
    </location>
</feature>
<evidence type="ECO:0000256" key="6">
    <source>
        <dbReference type="RuleBase" id="RU003943"/>
    </source>
</evidence>
<comment type="similarity">
    <text evidence="2 6">Belongs to the ABC-3 integral membrane protein family.</text>
</comment>
<dbReference type="Proteomes" id="UP000886111">
    <property type="component" value="Unassembled WGS sequence"/>
</dbReference>
<dbReference type="GO" id="GO:0055085">
    <property type="term" value="P:transmembrane transport"/>
    <property type="evidence" value="ECO:0007669"/>
    <property type="project" value="InterPro"/>
</dbReference>
<feature type="transmembrane region" description="Helical" evidence="7">
    <location>
        <begin position="61"/>
        <end position="84"/>
    </location>
</feature>
<reference evidence="8" key="1">
    <citation type="journal article" date="2020" name="mSystems">
        <title>Genome- and Community-Level Interaction Insights into Carbon Utilization and Element Cycling Functions of Hydrothermarchaeota in Hydrothermal Sediment.</title>
        <authorList>
            <person name="Zhou Z."/>
            <person name="Liu Y."/>
            <person name="Xu W."/>
            <person name="Pan J."/>
            <person name="Luo Z.H."/>
            <person name="Li M."/>
        </authorList>
    </citation>
    <scope>NUCLEOTIDE SEQUENCE [LARGE SCALE GENOMIC DNA]</scope>
    <source>
        <strain evidence="8">HyVt-76</strain>
    </source>
</reference>
<evidence type="ECO:0000256" key="1">
    <source>
        <dbReference type="ARBA" id="ARBA00004141"/>
    </source>
</evidence>
<feature type="non-terminal residue" evidence="8">
    <location>
        <position position="1"/>
    </location>
</feature>
<comment type="subcellular location">
    <subcellularLocation>
        <location evidence="6">Cell membrane</location>
        <topology evidence="6">Multi-pass membrane protein</topology>
    </subcellularLocation>
    <subcellularLocation>
        <location evidence="1">Membrane</location>
        <topology evidence="1">Multi-pass membrane protein</topology>
    </subcellularLocation>
</comment>
<sequence>GFAVLGAAIFSLSRFRHEKIPQEAIIGLVYALAAAIAILVIDKAPHGAEHIKELLTGSILWVKWKTIFHAALVYAGVGLFHFIFRDKFLLISNDPEKAYQQGLNVRFWDFLFYVSFGIVITHSVGTAGVLLVFVFLVVPAITSIMITDVLWKQLVIGWSMGLVVSVIGLYISYIADLPSGPTVVTFYGLMLLLVALTLFVLKAPSKTKALAKIGLGVAATIAVAFGFRFIGHYFNHHGHHKHAESHLQAEVVTGEDQSVTHDLNETEPETLLKAYSKTEDWAERLEISRKLTTINKKLGLSKMVQLLKECPYPFLREEVLQEIKKYSGQDFGYDSLKDFEENKKAFEQMEAWLQTLN</sequence>
<keyword evidence="3 6" id="KW-0812">Transmembrane</keyword>
<dbReference type="PANTHER" id="PTHR30477">
    <property type="entry name" value="ABC-TRANSPORTER METAL-BINDING PROTEIN"/>
    <property type="match status" value="1"/>
</dbReference>
<feature type="transmembrane region" description="Helical" evidence="7">
    <location>
        <begin position="154"/>
        <end position="175"/>
    </location>
</feature>